<dbReference type="Proteomes" id="UP001415857">
    <property type="component" value="Unassembled WGS sequence"/>
</dbReference>
<feature type="region of interest" description="Disordered" evidence="1">
    <location>
        <begin position="65"/>
        <end position="88"/>
    </location>
</feature>
<dbReference type="PANTHER" id="PTHR33738">
    <property type="entry name" value="EMB|CAB82975.1"/>
    <property type="match status" value="1"/>
</dbReference>
<dbReference type="EMBL" id="JBBPBK010000006">
    <property type="protein sequence ID" value="KAK9282750.1"/>
    <property type="molecule type" value="Genomic_DNA"/>
</dbReference>
<comment type="caution">
    <text evidence="2">The sequence shown here is derived from an EMBL/GenBank/DDBJ whole genome shotgun (WGS) entry which is preliminary data.</text>
</comment>
<evidence type="ECO:0000256" key="1">
    <source>
        <dbReference type="SAM" id="MobiDB-lite"/>
    </source>
</evidence>
<feature type="compositionally biased region" description="Low complexity" evidence="1">
    <location>
        <begin position="145"/>
        <end position="156"/>
    </location>
</feature>
<evidence type="ECO:0000313" key="2">
    <source>
        <dbReference type="EMBL" id="KAK9282750.1"/>
    </source>
</evidence>
<proteinExistence type="predicted"/>
<keyword evidence="3" id="KW-1185">Reference proteome</keyword>
<sequence length="164" mass="17549">MENGRQVGVSSSSITLDLFGPKDSSSSSSSTGLFGTVFPPPSTVLGRTSSHSGFVGSSRKQDFGNQYGNAKYGTRDYNIQGSKGENSGIAGKEKISSIYQNETVLEPCSFSSSIYYGGQDVYYPQTRTAESHPTFKNDGGEDDPNGSNSNGASRGNWWQGSLYY</sequence>
<gene>
    <name evidence="2" type="ORF">L1049_010971</name>
</gene>
<feature type="region of interest" description="Disordered" evidence="1">
    <location>
        <begin position="1"/>
        <end position="33"/>
    </location>
</feature>
<organism evidence="2 3">
    <name type="scientific">Liquidambar formosana</name>
    <name type="common">Formosan gum</name>
    <dbReference type="NCBI Taxonomy" id="63359"/>
    <lineage>
        <taxon>Eukaryota</taxon>
        <taxon>Viridiplantae</taxon>
        <taxon>Streptophyta</taxon>
        <taxon>Embryophyta</taxon>
        <taxon>Tracheophyta</taxon>
        <taxon>Spermatophyta</taxon>
        <taxon>Magnoliopsida</taxon>
        <taxon>eudicotyledons</taxon>
        <taxon>Gunneridae</taxon>
        <taxon>Pentapetalae</taxon>
        <taxon>Saxifragales</taxon>
        <taxon>Altingiaceae</taxon>
        <taxon>Liquidambar</taxon>
    </lineage>
</organism>
<evidence type="ECO:0000313" key="3">
    <source>
        <dbReference type="Proteomes" id="UP001415857"/>
    </source>
</evidence>
<name>A0AAP0RR11_LIQFO</name>
<dbReference type="PANTHER" id="PTHR33738:SF21">
    <property type="entry name" value="TPRXL"/>
    <property type="match status" value="1"/>
</dbReference>
<reference evidence="2 3" key="1">
    <citation type="journal article" date="2024" name="Plant J.">
        <title>Genome sequences and population genomics reveal climatic adaptation and genomic divergence between two closely related sweetgum species.</title>
        <authorList>
            <person name="Xu W.Q."/>
            <person name="Ren C.Q."/>
            <person name="Zhang X.Y."/>
            <person name="Comes H.P."/>
            <person name="Liu X.H."/>
            <person name="Li Y.G."/>
            <person name="Kettle C.J."/>
            <person name="Jalonen R."/>
            <person name="Gaisberger H."/>
            <person name="Ma Y.Z."/>
            <person name="Qiu Y.X."/>
        </authorList>
    </citation>
    <scope>NUCLEOTIDE SEQUENCE [LARGE SCALE GENOMIC DNA]</scope>
    <source>
        <strain evidence="2">Hangzhou</strain>
    </source>
</reference>
<accession>A0AAP0RR11</accession>
<feature type="compositionally biased region" description="Basic and acidic residues" evidence="1">
    <location>
        <begin position="129"/>
        <end position="139"/>
    </location>
</feature>
<feature type="region of interest" description="Disordered" evidence="1">
    <location>
        <begin position="126"/>
        <end position="164"/>
    </location>
</feature>
<protein>
    <submittedName>
        <fullName evidence="2">Uncharacterized protein</fullName>
    </submittedName>
</protein>
<dbReference type="AlphaFoldDB" id="A0AAP0RR11"/>